<dbReference type="EMBL" id="JBHTRV010000008">
    <property type="protein sequence ID" value="MFE5980723.1"/>
    <property type="molecule type" value="Genomic_DNA"/>
</dbReference>
<evidence type="ECO:0000313" key="3">
    <source>
        <dbReference type="Proteomes" id="UP001600424"/>
    </source>
</evidence>
<organism evidence="2 3">
    <name type="scientific">Streptomyces wedmorensis</name>
    <dbReference type="NCBI Taxonomy" id="43759"/>
    <lineage>
        <taxon>Bacteria</taxon>
        <taxon>Bacillati</taxon>
        <taxon>Actinomycetota</taxon>
        <taxon>Actinomycetes</taxon>
        <taxon>Kitasatosporales</taxon>
        <taxon>Streptomycetaceae</taxon>
        <taxon>Streptomyces</taxon>
    </lineage>
</organism>
<evidence type="ECO:0008006" key="4">
    <source>
        <dbReference type="Google" id="ProtNLM"/>
    </source>
</evidence>
<keyword evidence="1" id="KW-0732">Signal</keyword>
<protein>
    <recommendedName>
        <fullName evidence="4">Peptidase M15C domain-containing protein</fullName>
    </recommendedName>
</protein>
<accession>A0ABW6ISX5</accession>
<dbReference type="InterPro" id="IPR006311">
    <property type="entry name" value="TAT_signal"/>
</dbReference>
<gene>
    <name evidence="2" type="ORF">ACFQ63_13540</name>
</gene>
<name>A0ABW6ISX5_STRWE</name>
<comment type="caution">
    <text evidence="2">The sequence shown here is derived from an EMBL/GenBank/DDBJ whole genome shotgun (WGS) entry which is preliminary data.</text>
</comment>
<dbReference type="RefSeq" id="WP_386248867.1">
    <property type="nucleotide sequence ID" value="NZ_JBHTRV010000008.1"/>
</dbReference>
<feature type="signal peptide" evidence="1">
    <location>
        <begin position="1"/>
        <end position="32"/>
    </location>
</feature>
<evidence type="ECO:0000256" key="1">
    <source>
        <dbReference type="SAM" id="SignalP"/>
    </source>
</evidence>
<keyword evidence="3" id="KW-1185">Reference proteome</keyword>
<dbReference type="PROSITE" id="PS51318">
    <property type="entry name" value="TAT"/>
    <property type="match status" value="1"/>
</dbReference>
<reference evidence="2 3" key="1">
    <citation type="submission" date="2024-09" db="EMBL/GenBank/DDBJ databases">
        <title>The Natural Products Discovery Center: Release of the First 8490 Sequenced Strains for Exploring Actinobacteria Biosynthetic Diversity.</title>
        <authorList>
            <person name="Kalkreuter E."/>
            <person name="Kautsar S.A."/>
            <person name="Yang D."/>
            <person name="Bader C.D."/>
            <person name="Teijaro C.N."/>
            <person name="Fluegel L."/>
            <person name="Davis C.M."/>
            <person name="Simpson J.R."/>
            <person name="Lauterbach L."/>
            <person name="Steele A.D."/>
            <person name="Gui C."/>
            <person name="Meng S."/>
            <person name="Li G."/>
            <person name="Viehrig K."/>
            <person name="Ye F."/>
            <person name="Su P."/>
            <person name="Kiefer A.F."/>
            <person name="Nichols A."/>
            <person name="Cepeda A.J."/>
            <person name="Yan W."/>
            <person name="Fan B."/>
            <person name="Jiang Y."/>
            <person name="Adhikari A."/>
            <person name="Zheng C.-J."/>
            <person name="Schuster L."/>
            <person name="Cowan T.M."/>
            <person name="Smanski M.J."/>
            <person name="Chevrette M.G."/>
            <person name="De Carvalho L.P.S."/>
            <person name="Shen B."/>
        </authorList>
    </citation>
    <scope>NUCLEOTIDE SEQUENCE [LARGE SCALE GENOMIC DNA]</scope>
    <source>
        <strain evidence="2 3">NPDC056472</strain>
    </source>
</reference>
<proteinExistence type="predicted"/>
<dbReference type="Proteomes" id="UP001600424">
    <property type="component" value="Unassembled WGS sequence"/>
</dbReference>
<evidence type="ECO:0000313" key="2">
    <source>
        <dbReference type="EMBL" id="MFE5980723.1"/>
    </source>
</evidence>
<feature type="chain" id="PRO_5046716204" description="Peptidase M15C domain-containing protein" evidence="1">
    <location>
        <begin position="33"/>
        <end position="228"/>
    </location>
</feature>
<sequence length="228" mass="24016">MNDLSRRRVLGAAGSVAGAAALGFLDLTPAAAATPGAQAGPEPTPTTWRGSRSANGWKILEEAAAHPIEGSGLTVRLAGGDAATILLHVARRFHYEIDELRTGDVTGHTTSRSVRRPHESNYLSGSAIAIRSYAYPLGVRGGLYAHEQVVVRDILAELDGVVAWGGDLASPQESHFELALAPTHPKVRGVARKLRGWRDTPGQGAGTIDAFAPERLASAQAFTTRSAR</sequence>